<accession>A0A3B7LWH1</accession>
<evidence type="ECO:0000313" key="2">
    <source>
        <dbReference type="EMBL" id="MDV2468003.1"/>
    </source>
</evidence>
<protein>
    <submittedName>
        <fullName evidence="1">Uncharacterized protein</fullName>
    </submittedName>
</protein>
<reference evidence="2 4" key="3">
    <citation type="submission" date="2023-06" db="EMBL/GenBank/DDBJ databases">
        <title>Genomic Analysis of Acinetobacter Strains Recovered from South Australian Aquatic Samples provides Insights into the Circulation of Antibiotic Resistance determinants in the Environment.</title>
        <authorList>
            <person name="Tobin L."/>
            <person name="Jarocki V.M."/>
            <person name="Kenyon J."/>
            <person name="Drigo B."/>
            <person name="Donner E."/>
            <person name="Djordjevic S.P."/>
            <person name="Hamidian M."/>
        </authorList>
    </citation>
    <scope>NUCLEOTIDE SEQUENCE [LARGE SCALE GENOMIC DNA]</scope>
    <source>
        <strain evidence="2 4">SAAc652</strain>
    </source>
</reference>
<dbReference type="AlphaFoldDB" id="A0A3B7LWH1"/>
<evidence type="ECO:0000313" key="3">
    <source>
        <dbReference type="Proteomes" id="UP000263753"/>
    </source>
</evidence>
<dbReference type="EMBL" id="JASVDY010000001">
    <property type="protein sequence ID" value="MDV2468003.1"/>
    <property type="molecule type" value="Genomic_DNA"/>
</dbReference>
<name>A0A3B7LWH1_9GAMM</name>
<dbReference type="KEGG" id="achi:CDG60_06985"/>
<reference evidence="3" key="1">
    <citation type="submission" date="2018-09" db="EMBL/GenBank/DDBJ databases">
        <title>The complete genome of Acinetobacter sp. strain WCHAc010005.</title>
        <authorList>
            <person name="Hu Y."/>
            <person name="Long H."/>
            <person name="Feng Y."/>
            <person name="Zong Z."/>
        </authorList>
    </citation>
    <scope>NUCLEOTIDE SEQUENCE [LARGE SCALE GENOMIC DNA]</scope>
    <source>
        <strain evidence="3">WCHAc010005</strain>
    </source>
</reference>
<proteinExistence type="predicted"/>
<reference evidence="1" key="2">
    <citation type="journal article" date="2019" name="J. Microbiol.">
        <title>Acinetobacter chinensis, a novel Acinetobacter species, carrying blaNDM-1, recovered from hospital sewage.</title>
        <authorList>
            <person name="Hu Y."/>
            <person name="Feng Y."/>
            <person name="Qin J."/>
            <person name="Zhang X."/>
            <person name="Zong Z."/>
        </authorList>
    </citation>
    <scope>NUCLEOTIDE SEQUENCE</scope>
    <source>
        <strain evidence="1">WCHAc010005</strain>
    </source>
</reference>
<keyword evidence="4" id="KW-1185">Reference proteome</keyword>
<dbReference type="EMBL" id="CP032134">
    <property type="protein sequence ID" value="AXY56335.1"/>
    <property type="molecule type" value="Genomic_DNA"/>
</dbReference>
<dbReference type="Proteomes" id="UP001278188">
    <property type="component" value="Unassembled WGS sequence"/>
</dbReference>
<sequence>MRYKIIDVYPLNNIHRYIARCLKNQTPQFIVIETSRTLCKELDIIDVDLSDSSATWATGEKIELKIIHRSDHIEKFYQMNH</sequence>
<dbReference type="RefSeq" id="WP_087511336.1">
    <property type="nucleotide sequence ID" value="NZ_CP032134.1"/>
</dbReference>
<dbReference type="Proteomes" id="UP000263753">
    <property type="component" value="Chromosome"/>
</dbReference>
<gene>
    <name evidence="1" type="ORF">CDG60_06985</name>
    <name evidence="2" type="ORF">QR674_03300</name>
</gene>
<evidence type="ECO:0000313" key="4">
    <source>
        <dbReference type="Proteomes" id="UP001278188"/>
    </source>
</evidence>
<organism evidence="1 3">
    <name type="scientific">Acinetobacter chinensis</name>
    <dbReference type="NCBI Taxonomy" id="2004650"/>
    <lineage>
        <taxon>Bacteria</taxon>
        <taxon>Pseudomonadati</taxon>
        <taxon>Pseudomonadota</taxon>
        <taxon>Gammaproteobacteria</taxon>
        <taxon>Moraxellales</taxon>
        <taxon>Moraxellaceae</taxon>
        <taxon>Acinetobacter</taxon>
    </lineage>
</organism>
<evidence type="ECO:0000313" key="1">
    <source>
        <dbReference type="EMBL" id="AXY56335.1"/>
    </source>
</evidence>